<evidence type="ECO:0000313" key="1">
    <source>
        <dbReference type="Ensembl" id="ENSCPRP00005021272.1"/>
    </source>
</evidence>
<proteinExistence type="predicted"/>
<protein>
    <submittedName>
        <fullName evidence="1">Uncharacterized protein</fullName>
    </submittedName>
</protein>
<evidence type="ECO:0000313" key="2">
    <source>
        <dbReference type="Proteomes" id="UP000594220"/>
    </source>
</evidence>
<dbReference type="AlphaFoldDB" id="A0A7M4F8V8"/>
<sequence length="105" mass="11447">MKSIDSPYWGQVPLHFSRLTMFPLFDLAHYVASALGLRDPALWDMPSSQWDLCLSRGCMWVRVHPLSVMVHPLQKGAADTVSGACEQSPLATPLPTPWAASAGGL</sequence>
<dbReference type="Ensembl" id="ENSCPRT00005024857.1">
    <property type="protein sequence ID" value="ENSCPRP00005021272.1"/>
    <property type="gene ID" value="ENSCPRG00005014794.1"/>
</dbReference>
<name>A0A7M4F8V8_CROPO</name>
<accession>A0A7M4F8V8</accession>
<reference evidence="1" key="1">
    <citation type="submission" date="2025-08" db="UniProtKB">
        <authorList>
            <consortium name="Ensembl"/>
        </authorList>
    </citation>
    <scope>IDENTIFICATION</scope>
</reference>
<organism evidence="1 2">
    <name type="scientific">Crocodylus porosus</name>
    <name type="common">Saltwater crocodile</name>
    <name type="synonym">Estuarine crocodile</name>
    <dbReference type="NCBI Taxonomy" id="8502"/>
    <lineage>
        <taxon>Eukaryota</taxon>
        <taxon>Metazoa</taxon>
        <taxon>Chordata</taxon>
        <taxon>Craniata</taxon>
        <taxon>Vertebrata</taxon>
        <taxon>Euteleostomi</taxon>
        <taxon>Archelosauria</taxon>
        <taxon>Archosauria</taxon>
        <taxon>Crocodylia</taxon>
        <taxon>Longirostres</taxon>
        <taxon>Crocodylidae</taxon>
        <taxon>Crocodylus</taxon>
    </lineage>
</organism>
<reference evidence="1" key="2">
    <citation type="submission" date="2025-09" db="UniProtKB">
        <authorList>
            <consortium name="Ensembl"/>
        </authorList>
    </citation>
    <scope>IDENTIFICATION</scope>
</reference>
<dbReference type="Proteomes" id="UP000594220">
    <property type="component" value="Unplaced"/>
</dbReference>
<keyword evidence="2" id="KW-1185">Reference proteome</keyword>